<proteinExistence type="predicted"/>
<accession>A0A9Q3F290</accession>
<reference evidence="1" key="1">
    <citation type="submission" date="2021-03" db="EMBL/GenBank/DDBJ databases">
        <title>Draft genome sequence of rust myrtle Austropuccinia psidii MF-1, a brazilian biotype.</title>
        <authorList>
            <person name="Quecine M.C."/>
            <person name="Pachon D.M.R."/>
            <person name="Bonatelli M.L."/>
            <person name="Correr F.H."/>
            <person name="Franceschini L.M."/>
            <person name="Leite T.F."/>
            <person name="Margarido G.R.A."/>
            <person name="Almeida C.A."/>
            <person name="Ferrarezi J.A."/>
            <person name="Labate C.A."/>
        </authorList>
    </citation>
    <scope>NUCLEOTIDE SEQUENCE</scope>
    <source>
        <strain evidence="1">MF-1</strain>
    </source>
</reference>
<keyword evidence="2" id="KW-1185">Reference proteome</keyword>
<comment type="caution">
    <text evidence="1">The sequence shown here is derived from an EMBL/GenBank/DDBJ whole genome shotgun (WGS) entry which is preliminary data.</text>
</comment>
<name>A0A9Q3F290_9BASI</name>
<dbReference type="EMBL" id="AVOT02036642">
    <property type="protein sequence ID" value="MBW0531199.1"/>
    <property type="molecule type" value="Genomic_DNA"/>
</dbReference>
<evidence type="ECO:0000313" key="1">
    <source>
        <dbReference type="EMBL" id="MBW0531199.1"/>
    </source>
</evidence>
<organism evidence="1 2">
    <name type="scientific">Austropuccinia psidii MF-1</name>
    <dbReference type="NCBI Taxonomy" id="1389203"/>
    <lineage>
        <taxon>Eukaryota</taxon>
        <taxon>Fungi</taxon>
        <taxon>Dikarya</taxon>
        <taxon>Basidiomycota</taxon>
        <taxon>Pucciniomycotina</taxon>
        <taxon>Pucciniomycetes</taxon>
        <taxon>Pucciniales</taxon>
        <taxon>Sphaerophragmiaceae</taxon>
        <taxon>Austropuccinia</taxon>
    </lineage>
</organism>
<gene>
    <name evidence="1" type="ORF">O181_070914</name>
</gene>
<dbReference type="Proteomes" id="UP000765509">
    <property type="component" value="Unassembled WGS sequence"/>
</dbReference>
<evidence type="ECO:0000313" key="2">
    <source>
        <dbReference type="Proteomes" id="UP000765509"/>
    </source>
</evidence>
<protein>
    <submittedName>
        <fullName evidence="1">Uncharacterized protein</fullName>
    </submittedName>
</protein>
<dbReference type="AlphaFoldDB" id="A0A9Q3F290"/>
<sequence>MENSFESAIFNSEKDKPLTWFLKQKDRLCVLHPEMFYSMINIKILRKCGGELEYAIKCRFVESCSTEDYINAMEDIITKTRIGKSWTTVPRESKMVSKAFREDKRPARPISKFHKCGSTSNLAKTCTKKKNINEVKVIEEVKCTEEKDEYHLDSAVSEDTPVEEYPIKNITAFFEFTEVHIHLPQYSEDFHNLINIQDARMCKTKPARGKRYTAGASCITSILIDNTEAKVNLNTGEFCTCVGKDYLQAILPGWKNNLLPIEGVQFSSASNNMHPLGILDTNLVFPH</sequence>